<dbReference type="InterPro" id="IPR013097">
    <property type="entry name" value="Dabb"/>
</dbReference>
<organism evidence="3 4">
    <name type="scientific">Thermosporothrix hazakensis</name>
    <dbReference type="NCBI Taxonomy" id="644383"/>
    <lineage>
        <taxon>Bacteria</taxon>
        <taxon>Bacillati</taxon>
        <taxon>Chloroflexota</taxon>
        <taxon>Ktedonobacteria</taxon>
        <taxon>Ktedonobacterales</taxon>
        <taxon>Thermosporotrichaceae</taxon>
        <taxon>Thermosporothrix</taxon>
    </lineage>
</organism>
<accession>A0A326TXP1</accession>
<dbReference type="AlphaFoldDB" id="A0A326TXP1"/>
<dbReference type="PANTHER" id="PTHR33178">
    <property type="match status" value="1"/>
</dbReference>
<dbReference type="PROSITE" id="PS51502">
    <property type="entry name" value="S_R_A_B_BARREL"/>
    <property type="match status" value="1"/>
</dbReference>
<dbReference type="Gene3D" id="3.30.70.100">
    <property type="match status" value="1"/>
</dbReference>
<evidence type="ECO:0000313" key="3">
    <source>
        <dbReference type="EMBL" id="PZW21130.1"/>
    </source>
</evidence>
<dbReference type="InterPro" id="IPR044662">
    <property type="entry name" value="HS1/DABB1-like"/>
</dbReference>
<comment type="caution">
    <text evidence="3">The sequence shown here is derived from an EMBL/GenBank/DDBJ whole genome shotgun (WGS) entry which is preliminary data.</text>
</comment>
<dbReference type="PANTHER" id="PTHR33178:SF10">
    <property type="entry name" value="STRESS-RESPONSE A_B BARREL DOMAIN-CONTAINING PROTEIN"/>
    <property type="match status" value="1"/>
</dbReference>
<gene>
    <name evidence="3" type="ORF">EI42_05666</name>
</gene>
<evidence type="ECO:0000313" key="4">
    <source>
        <dbReference type="Proteomes" id="UP000248806"/>
    </source>
</evidence>
<evidence type="ECO:0000256" key="1">
    <source>
        <dbReference type="ARBA" id="ARBA00011738"/>
    </source>
</evidence>
<reference evidence="3 4" key="1">
    <citation type="submission" date="2018-06" db="EMBL/GenBank/DDBJ databases">
        <title>Genomic Encyclopedia of Archaeal and Bacterial Type Strains, Phase II (KMG-II): from individual species to whole genera.</title>
        <authorList>
            <person name="Goeker M."/>
        </authorList>
    </citation>
    <scope>NUCLEOTIDE SEQUENCE [LARGE SCALE GENOMIC DNA]</scope>
    <source>
        <strain evidence="3 4">ATCC BAA-1881</strain>
    </source>
</reference>
<proteinExistence type="predicted"/>
<comment type="subunit">
    <text evidence="1">Homodimer.</text>
</comment>
<dbReference type="Pfam" id="PF07876">
    <property type="entry name" value="Dabb"/>
    <property type="match status" value="1"/>
</dbReference>
<dbReference type="SMART" id="SM00886">
    <property type="entry name" value="Dabb"/>
    <property type="match status" value="1"/>
</dbReference>
<keyword evidence="4" id="KW-1185">Reference proteome</keyword>
<sequence length="102" mass="11471">MIQHIVLLQPKEEATEEEIQAALEHVKTLQEKIPGILSIRTGKNLNTSNNHGFTYGFVMEFADVEHLKAYAPHPEHKPVSVELRRLCTNILDFDLTSTAGCC</sequence>
<name>A0A326TXP1_THEHA</name>
<dbReference type="EMBL" id="QKUF01000036">
    <property type="protein sequence ID" value="PZW21130.1"/>
    <property type="molecule type" value="Genomic_DNA"/>
</dbReference>
<dbReference type="InterPro" id="IPR011008">
    <property type="entry name" value="Dimeric_a/b-barrel"/>
</dbReference>
<protein>
    <submittedName>
        <fullName evidence="3">Stress responsive alpha/beta barrel protein</fullName>
    </submittedName>
</protein>
<dbReference type="Proteomes" id="UP000248806">
    <property type="component" value="Unassembled WGS sequence"/>
</dbReference>
<dbReference type="SUPFAM" id="SSF54909">
    <property type="entry name" value="Dimeric alpha+beta barrel"/>
    <property type="match status" value="1"/>
</dbReference>
<feature type="domain" description="Stress-response A/B barrel" evidence="2">
    <location>
        <begin position="2"/>
        <end position="95"/>
    </location>
</feature>
<dbReference type="RefSeq" id="WP_170142967.1">
    <property type="nucleotide sequence ID" value="NZ_BIFX01000002.1"/>
</dbReference>
<evidence type="ECO:0000259" key="2">
    <source>
        <dbReference type="PROSITE" id="PS51502"/>
    </source>
</evidence>